<dbReference type="AlphaFoldDB" id="A0A9Q4EME3"/>
<accession>A0A9Q4EME3</accession>
<name>A0A9Q4EME3_9BACI</name>
<dbReference type="EMBL" id="JALAWA010000013">
    <property type="protein sequence ID" value="MCY9186496.1"/>
    <property type="molecule type" value="Genomic_DNA"/>
</dbReference>
<gene>
    <name evidence="1" type="ORF">MOF03_17970</name>
</gene>
<protein>
    <submittedName>
        <fullName evidence="1">Uncharacterized protein</fullName>
    </submittedName>
</protein>
<dbReference type="Proteomes" id="UP001073053">
    <property type="component" value="Unassembled WGS sequence"/>
</dbReference>
<dbReference type="RefSeq" id="WP_268522505.1">
    <property type="nucleotide sequence ID" value="NZ_JALAWA010000013.1"/>
</dbReference>
<proteinExistence type="predicted"/>
<sequence length="120" mass="14199">MKPFYKEMKNFIHNTMGITKEYFLKLIEDVIRSEVKNQLSKNKNKIHEIIERTAKDVIFETYASSSYQYRHYPSISKTNIQEAIKSNIEKQTNSLVKEIIREDLETKITIDVKLIDNQKG</sequence>
<comment type="caution">
    <text evidence="1">The sequence shown here is derived from an EMBL/GenBank/DDBJ whole genome shotgun (WGS) entry which is preliminary data.</text>
</comment>
<reference evidence="1" key="1">
    <citation type="submission" date="2022-02" db="EMBL/GenBank/DDBJ databases">
        <title>Crop Bioprotection Bacillus Genome Sequencing.</title>
        <authorList>
            <person name="Dunlap C."/>
        </authorList>
    </citation>
    <scope>NUCLEOTIDE SEQUENCE</scope>
    <source>
        <strain evidence="1">EC49O2N-C10</strain>
    </source>
</reference>
<evidence type="ECO:0000313" key="1">
    <source>
        <dbReference type="EMBL" id="MCY9186496.1"/>
    </source>
</evidence>
<evidence type="ECO:0000313" key="2">
    <source>
        <dbReference type="Proteomes" id="UP001073053"/>
    </source>
</evidence>
<organism evidence="1 2">
    <name type="scientific">Bacillus halotolerans</name>
    <dbReference type="NCBI Taxonomy" id="260554"/>
    <lineage>
        <taxon>Bacteria</taxon>
        <taxon>Bacillati</taxon>
        <taxon>Bacillota</taxon>
        <taxon>Bacilli</taxon>
        <taxon>Bacillales</taxon>
        <taxon>Bacillaceae</taxon>
        <taxon>Bacillus</taxon>
    </lineage>
</organism>